<accession>A0A9X8QSB2</accession>
<organism evidence="1 2">
    <name type="scientific">Streptomyces yunnanensis</name>
    <dbReference type="NCBI Taxonomy" id="156453"/>
    <lineage>
        <taxon>Bacteria</taxon>
        <taxon>Bacillati</taxon>
        <taxon>Actinomycetota</taxon>
        <taxon>Actinomycetes</taxon>
        <taxon>Kitasatosporales</taxon>
        <taxon>Streptomycetaceae</taxon>
        <taxon>Streptomyces</taxon>
    </lineage>
</organism>
<dbReference type="RefSeq" id="WP_167390740.1">
    <property type="nucleotide sequence ID" value="NZ_FRBK01000006.1"/>
</dbReference>
<protein>
    <submittedName>
        <fullName evidence="1">Uncharacterized protein</fullName>
    </submittedName>
</protein>
<name>A0A9X8QSB2_9ACTN</name>
<dbReference type="Proteomes" id="UP000184388">
    <property type="component" value="Unassembled WGS sequence"/>
</dbReference>
<evidence type="ECO:0000313" key="2">
    <source>
        <dbReference type="Proteomes" id="UP000184388"/>
    </source>
</evidence>
<sequence length="57" mass="5771">MSAAVRAARKVDAYLGPVERGEAPKPGAAQAAGLAIRTAVRAGISPAQINAARTTNR</sequence>
<gene>
    <name evidence="1" type="ORF">SAMN05216268_10659</name>
</gene>
<proteinExistence type="predicted"/>
<dbReference type="EMBL" id="FRBK01000006">
    <property type="protein sequence ID" value="SHL74698.1"/>
    <property type="molecule type" value="Genomic_DNA"/>
</dbReference>
<reference evidence="2" key="1">
    <citation type="submission" date="2016-11" db="EMBL/GenBank/DDBJ databases">
        <authorList>
            <person name="Jaros S."/>
            <person name="Januszkiewicz K."/>
            <person name="Wedrychowicz H."/>
        </authorList>
    </citation>
    <scope>NUCLEOTIDE SEQUENCE [LARGE SCALE GENOMIC DNA]</scope>
    <source>
        <strain evidence="2">CGMCC 4.3555</strain>
    </source>
</reference>
<comment type="caution">
    <text evidence="1">The sequence shown here is derived from an EMBL/GenBank/DDBJ whole genome shotgun (WGS) entry which is preliminary data.</text>
</comment>
<evidence type="ECO:0000313" key="1">
    <source>
        <dbReference type="EMBL" id="SHL74698.1"/>
    </source>
</evidence>
<dbReference type="AlphaFoldDB" id="A0A9X8QSB2"/>